<feature type="non-terminal residue" evidence="1">
    <location>
        <position position="1"/>
    </location>
</feature>
<dbReference type="EMBL" id="DXBX01000063">
    <property type="protein sequence ID" value="HIZ33478.1"/>
    <property type="molecule type" value="Genomic_DNA"/>
</dbReference>
<organism evidence="1 2">
    <name type="scientific">Candidatus Bacteroides merdigallinarum</name>
    <dbReference type="NCBI Taxonomy" id="2838473"/>
    <lineage>
        <taxon>Bacteria</taxon>
        <taxon>Pseudomonadati</taxon>
        <taxon>Bacteroidota</taxon>
        <taxon>Bacteroidia</taxon>
        <taxon>Bacteroidales</taxon>
        <taxon>Bacteroidaceae</taxon>
        <taxon>Bacteroides</taxon>
    </lineage>
</organism>
<evidence type="ECO:0000313" key="2">
    <source>
        <dbReference type="Proteomes" id="UP000824028"/>
    </source>
</evidence>
<name>A0A9D2E942_9BACE</name>
<reference evidence="1" key="2">
    <citation type="submission" date="2021-04" db="EMBL/GenBank/DDBJ databases">
        <authorList>
            <person name="Gilroy R."/>
        </authorList>
    </citation>
    <scope>NUCLEOTIDE SEQUENCE</scope>
    <source>
        <strain evidence="1">ChiHjej9B8-1298</strain>
    </source>
</reference>
<evidence type="ECO:0000313" key="1">
    <source>
        <dbReference type="EMBL" id="HIZ33478.1"/>
    </source>
</evidence>
<gene>
    <name evidence="1" type="ORF">H9814_08080</name>
</gene>
<dbReference type="AlphaFoldDB" id="A0A9D2E942"/>
<protein>
    <submittedName>
        <fullName evidence="1">Uncharacterized protein</fullName>
    </submittedName>
</protein>
<accession>A0A9D2E942</accession>
<comment type="caution">
    <text evidence="1">The sequence shown here is derived from an EMBL/GenBank/DDBJ whole genome shotgun (WGS) entry which is preliminary data.</text>
</comment>
<dbReference type="Proteomes" id="UP000824028">
    <property type="component" value="Unassembled WGS sequence"/>
</dbReference>
<proteinExistence type="predicted"/>
<reference evidence="1" key="1">
    <citation type="journal article" date="2021" name="PeerJ">
        <title>Extensive microbial diversity within the chicken gut microbiome revealed by metagenomics and culture.</title>
        <authorList>
            <person name="Gilroy R."/>
            <person name="Ravi A."/>
            <person name="Getino M."/>
            <person name="Pursley I."/>
            <person name="Horton D.L."/>
            <person name="Alikhan N.F."/>
            <person name="Baker D."/>
            <person name="Gharbi K."/>
            <person name="Hall N."/>
            <person name="Watson M."/>
            <person name="Adriaenssens E.M."/>
            <person name="Foster-Nyarko E."/>
            <person name="Jarju S."/>
            <person name="Secka A."/>
            <person name="Antonio M."/>
            <person name="Oren A."/>
            <person name="Chaudhuri R.R."/>
            <person name="La Ragione R."/>
            <person name="Hildebrand F."/>
            <person name="Pallen M.J."/>
        </authorList>
    </citation>
    <scope>NUCLEOTIDE SEQUENCE</scope>
    <source>
        <strain evidence="1">ChiHjej9B8-1298</strain>
    </source>
</reference>
<sequence>PKNKVTIQRNFRKRLILLLILYEKPLFLPFRGKFSAKILHISKYTTTFAPHLRKNNTLR</sequence>